<dbReference type="Proteomes" id="UP000664795">
    <property type="component" value="Unassembled WGS sequence"/>
</dbReference>
<feature type="chain" id="PRO_5036691808" evidence="2">
    <location>
        <begin position="20"/>
        <end position="297"/>
    </location>
</feature>
<name>A0A939K241_9BACT</name>
<sequence>MKQHLLLSACLLAGTLANAQTAPTSGTITYETMRRIDPSNIRININGQEIRPGGTLPDGRKFEVPETTEGVEKVEFGGQWAKADNGGRGGIRMFRGGPGGGFPGGGGDRPGGDNGGDRNGGGERTPEQMRAMQQRTGRFRMPIEQATHTDLATGKSYQLTTLNVDSTKKEYYQTEVAATRPADWKVTGKTKTILGYTCQRATCTIKEQPCTVWFTTDLPFTYSPAADLTPDKGVVLFVESDDLMYRATKIDAGAVNEVALKPRADAKTVSADELRTIRQKAMATMRQQQSRDFPIRN</sequence>
<feature type="signal peptide" evidence="2">
    <location>
        <begin position="1"/>
        <end position="19"/>
    </location>
</feature>
<feature type="region of interest" description="Disordered" evidence="1">
    <location>
        <begin position="94"/>
        <end position="133"/>
    </location>
</feature>
<keyword evidence="2" id="KW-0732">Signal</keyword>
<accession>A0A939K241</accession>
<evidence type="ECO:0000313" key="3">
    <source>
        <dbReference type="EMBL" id="MBO0934163.1"/>
    </source>
</evidence>
<dbReference type="NCBIfam" id="TIGR01200">
    <property type="entry name" value="GLPGLI"/>
    <property type="match status" value="1"/>
</dbReference>
<evidence type="ECO:0000313" key="4">
    <source>
        <dbReference type="Proteomes" id="UP000664795"/>
    </source>
</evidence>
<protein>
    <submittedName>
        <fullName evidence="3">GLPGLI family protein</fullName>
    </submittedName>
</protein>
<dbReference type="EMBL" id="JAFMYU010000027">
    <property type="protein sequence ID" value="MBO0934163.1"/>
    <property type="molecule type" value="Genomic_DNA"/>
</dbReference>
<proteinExistence type="predicted"/>
<evidence type="ECO:0000256" key="1">
    <source>
        <dbReference type="SAM" id="MobiDB-lite"/>
    </source>
</evidence>
<dbReference type="InterPro" id="IPR005901">
    <property type="entry name" value="GLPGLI"/>
</dbReference>
<comment type="caution">
    <text evidence="3">The sequence shown here is derived from an EMBL/GenBank/DDBJ whole genome shotgun (WGS) entry which is preliminary data.</text>
</comment>
<reference evidence="3 4" key="1">
    <citation type="submission" date="2021-03" db="EMBL/GenBank/DDBJ databases">
        <title>Fibrella sp. HMF5036 genome sequencing and assembly.</title>
        <authorList>
            <person name="Kang H."/>
            <person name="Kim H."/>
            <person name="Bae S."/>
            <person name="Joh K."/>
        </authorList>
    </citation>
    <scope>NUCLEOTIDE SEQUENCE [LARGE SCALE GENOMIC DNA]</scope>
    <source>
        <strain evidence="3 4">HMF5036</strain>
    </source>
</reference>
<evidence type="ECO:0000256" key="2">
    <source>
        <dbReference type="SAM" id="SignalP"/>
    </source>
</evidence>
<organism evidence="3 4">
    <name type="scientific">Fibrella aquatilis</name>
    <dbReference type="NCBI Taxonomy" id="2817059"/>
    <lineage>
        <taxon>Bacteria</taxon>
        <taxon>Pseudomonadati</taxon>
        <taxon>Bacteroidota</taxon>
        <taxon>Cytophagia</taxon>
        <taxon>Cytophagales</taxon>
        <taxon>Spirosomataceae</taxon>
        <taxon>Fibrella</taxon>
    </lineage>
</organism>
<dbReference type="Pfam" id="PF22252">
    <property type="entry name" value="PNGase_F-II_N"/>
    <property type="match status" value="1"/>
</dbReference>
<feature type="compositionally biased region" description="Gly residues" evidence="1">
    <location>
        <begin position="94"/>
        <end position="119"/>
    </location>
</feature>
<dbReference type="RefSeq" id="WP_207338124.1">
    <property type="nucleotide sequence ID" value="NZ_JAFMYU010000027.1"/>
</dbReference>
<gene>
    <name evidence="3" type="ORF">J2I48_24365</name>
</gene>
<keyword evidence="4" id="KW-1185">Reference proteome</keyword>
<dbReference type="AlphaFoldDB" id="A0A939K241"/>